<feature type="region of interest" description="Disordered" evidence="2">
    <location>
        <begin position="224"/>
        <end position="374"/>
    </location>
</feature>
<feature type="compositionally biased region" description="Polar residues" evidence="2">
    <location>
        <begin position="224"/>
        <end position="273"/>
    </location>
</feature>
<sequence length="390" mass="43637">MTAASVATSHAKTIMRIGLSLFRRGFNSSKCKTAAKMAVARIKLLRNKREVVVKQMRRDIALLLQSGQDATARIRVEHVIREQNVLAANEFIELFCELVVARLAIIAKQRDCPADLKEGIASLIFASPRCSEIPELLSLRKVFEKKYGKDFVSAATDLRPNCGVNRMLIDKLSVRTPTGEVKLKVMKEIAKEFQIQWDTTESEMELLKPPEERIEGPCTFVSATSLPMQPQPTQSAEPNKPTTSTNHGFGNLYGNSTGFIPNHHSPANSQNTDHQQEAHGRTYASQSFGTSHFASSEETPTTNVNGGKVYRRHSYNAPSRHSDIKFDESDYDEEIDMEEPPPSGINPPPKRPPPPAPSFHDKQDSNFHVHPKLPDYDALSARFEALKYRK</sequence>
<keyword evidence="4" id="KW-1185">Reference proteome</keyword>
<feature type="compositionally biased region" description="Basic and acidic residues" evidence="2">
    <location>
        <begin position="359"/>
        <end position="374"/>
    </location>
</feature>
<name>A0AAW0IMG5_QUESU</name>
<evidence type="ECO:0000256" key="1">
    <source>
        <dbReference type="ARBA" id="ARBA00005536"/>
    </source>
</evidence>
<feature type="compositionally biased region" description="Acidic residues" evidence="2">
    <location>
        <begin position="329"/>
        <end position="339"/>
    </location>
</feature>
<dbReference type="FunFam" id="1.20.1260.60:FF:000003">
    <property type="entry name" value="IST1-like protein isoform A"/>
    <property type="match status" value="1"/>
</dbReference>
<gene>
    <name evidence="3" type="ORF">CFP56_001711</name>
</gene>
<protein>
    <submittedName>
        <fullName evidence="3">Ist1-like protein</fullName>
    </submittedName>
</protein>
<reference evidence="3 4" key="1">
    <citation type="journal article" date="2018" name="Sci. Data">
        <title>The draft genome sequence of cork oak.</title>
        <authorList>
            <person name="Ramos A.M."/>
            <person name="Usie A."/>
            <person name="Barbosa P."/>
            <person name="Barros P.M."/>
            <person name="Capote T."/>
            <person name="Chaves I."/>
            <person name="Simoes F."/>
            <person name="Abreu I."/>
            <person name="Carrasquinho I."/>
            <person name="Faro C."/>
            <person name="Guimaraes J.B."/>
            <person name="Mendonca D."/>
            <person name="Nobrega F."/>
            <person name="Rodrigues L."/>
            <person name="Saibo N.J.M."/>
            <person name="Varela M.C."/>
            <person name="Egas C."/>
            <person name="Matos J."/>
            <person name="Miguel C.M."/>
            <person name="Oliveira M.M."/>
            <person name="Ricardo C.P."/>
            <person name="Goncalves S."/>
        </authorList>
    </citation>
    <scope>NUCLEOTIDE SEQUENCE [LARGE SCALE GENOMIC DNA]</scope>
    <source>
        <strain evidence="4">cv. HL8</strain>
    </source>
</reference>
<proteinExistence type="inferred from homology"/>
<evidence type="ECO:0000256" key="2">
    <source>
        <dbReference type="SAM" id="MobiDB-lite"/>
    </source>
</evidence>
<dbReference type="AlphaFoldDB" id="A0AAW0IMG5"/>
<evidence type="ECO:0000313" key="4">
    <source>
        <dbReference type="Proteomes" id="UP000237347"/>
    </source>
</evidence>
<dbReference type="Gene3D" id="1.20.1260.60">
    <property type="entry name" value="Vacuolar protein sorting-associated protein Ist1"/>
    <property type="match status" value="1"/>
</dbReference>
<organism evidence="3 4">
    <name type="scientific">Quercus suber</name>
    <name type="common">Cork oak</name>
    <dbReference type="NCBI Taxonomy" id="58331"/>
    <lineage>
        <taxon>Eukaryota</taxon>
        <taxon>Viridiplantae</taxon>
        <taxon>Streptophyta</taxon>
        <taxon>Embryophyta</taxon>
        <taxon>Tracheophyta</taxon>
        <taxon>Spermatophyta</taxon>
        <taxon>Magnoliopsida</taxon>
        <taxon>eudicotyledons</taxon>
        <taxon>Gunneridae</taxon>
        <taxon>Pentapetalae</taxon>
        <taxon>rosids</taxon>
        <taxon>fabids</taxon>
        <taxon>Fagales</taxon>
        <taxon>Fagaceae</taxon>
        <taxon>Quercus</taxon>
    </lineage>
</organism>
<accession>A0AAW0IMG5</accession>
<dbReference type="PANTHER" id="PTHR12161">
    <property type="entry name" value="IST1 FAMILY MEMBER"/>
    <property type="match status" value="1"/>
</dbReference>
<feature type="compositionally biased region" description="Polar residues" evidence="2">
    <location>
        <begin position="283"/>
        <end position="305"/>
    </location>
</feature>
<evidence type="ECO:0000313" key="3">
    <source>
        <dbReference type="EMBL" id="KAK7815361.1"/>
    </source>
</evidence>
<comment type="caution">
    <text evidence="3">The sequence shown here is derived from an EMBL/GenBank/DDBJ whole genome shotgun (WGS) entry which is preliminary data.</text>
</comment>
<dbReference type="Pfam" id="PF03398">
    <property type="entry name" value="Ist1"/>
    <property type="match status" value="1"/>
</dbReference>
<dbReference type="InterPro" id="IPR042277">
    <property type="entry name" value="IST1-like"/>
</dbReference>
<dbReference type="GO" id="GO:0015031">
    <property type="term" value="P:protein transport"/>
    <property type="evidence" value="ECO:0007669"/>
    <property type="project" value="InterPro"/>
</dbReference>
<dbReference type="Proteomes" id="UP000237347">
    <property type="component" value="Unassembled WGS sequence"/>
</dbReference>
<comment type="similarity">
    <text evidence="1">Belongs to the IST1 family.</text>
</comment>
<dbReference type="PANTHER" id="PTHR12161:SF55">
    <property type="entry name" value="REGULATOR OF VPS4 ACTIVITY IN THE MVB PATHWAY PROTEIN"/>
    <property type="match status" value="1"/>
</dbReference>
<dbReference type="EMBL" id="PKMF04001013">
    <property type="protein sequence ID" value="KAK7815361.1"/>
    <property type="molecule type" value="Genomic_DNA"/>
</dbReference>
<dbReference type="InterPro" id="IPR005061">
    <property type="entry name" value="Ist1"/>
</dbReference>
<feature type="compositionally biased region" description="Pro residues" evidence="2">
    <location>
        <begin position="340"/>
        <end position="357"/>
    </location>
</feature>